<evidence type="ECO:0000313" key="1">
    <source>
        <dbReference type="EMBL" id="KAJ6791326.1"/>
    </source>
</evidence>
<keyword evidence="2" id="KW-1185">Reference proteome</keyword>
<comment type="caution">
    <text evidence="1">The sequence shown here is derived from an EMBL/GenBank/DDBJ whole genome shotgun (WGS) entry which is preliminary data.</text>
</comment>
<organism evidence="1 2">
    <name type="scientific">Iris pallida</name>
    <name type="common">Sweet iris</name>
    <dbReference type="NCBI Taxonomy" id="29817"/>
    <lineage>
        <taxon>Eukaryota</taxon>
        <taxon>Viridiplantae</taxon>
        <taxon>Streptophyta</taxon>
        <taxon>Embryophyta</taxon>
        <taxon>Tracheophyta</taxon>
        <taxon>Spermatophyta</taxon>
        <taxon>Magnoliopsida</taxon>
        <taxon>Liliopsida</taxon>
        <taxon>Asparagales</taxon>
        <taxon>Iridaceae</taxon>
        <taxon>Iridoideae</taxon>
        <taxon>Irideae</taxon>
        <taxon>Iris</taxon>
    </lineage>
</organism>
<dbReference type="EMBL" id="JANAVB010044419">
    <property type="protein sequence ID" value="KAJ6791326.1"/>
    <property type="molecule type" value="Genomic_DNA"/>
</dbReference>
<accession>A0AAX6DHV0</accession>
<name>A0AAX6DHV0_IRIPA</name>
<dbReference type="AlphaFoldDB" id="A0AAX6DHV0"/>
<evidence type="ECO:0000313" key="2">
    <source>
        <dbReference type="Proteomes" id="UP001140949"/>
    </source>
</evidence>
<dbReference type="Proteomes" id="UP001140949">
    <property type="component" value="Unassembled WGS sequence"/>
</dbReference>
<protein>
    <submittedName>
        <fullName evidence="1">Pentatricopeptide repeat-containing protein, chloroplastic</fullName>
    </submittedName>
</protein>
<gene>
    <name evidence="1" type="ORF">M6B38_244265</name>
</gene>
<reference evidence="1" key="2">
    <citation type="submission" date="2023-04" db="EMBL/GenBank/DDBJ databases">
        <authorList>
            <person name="Bruccoleri R.E."/>
            <person name="Oakeley E.J."/>
            <person name="Faust A.-M."/>
            <person name="Dessus-Babus S."/>
            <person name="Altorfer M."/>
            <person name="Burckhardt D."/>
            <person name="Oertli M."/>
            <person name="Naumann U."/>
            <person name="Petersen F."/>
            <person name="Wong J."/>
        </authorList>
    </citation>
    <scope>NUCLEOTIDE SEQUENCE</scope>
    <source>
        <strain evidence="1">GSM-AAB239-AS_SAM_17_03QT</strain>
        <tissue evidence="1">Leaf</tissue>
    </source>
</reference>
<sequence length="161" mass="18997">MDKQKMDTQMFGMRKNVWLFERLKINSIVESDPEVLCDPRGQCSVEGRFCDYIVNYCILLFKTPFVIFVWQCFLKVAERTKNTGVSVHKYRLILVESFVWNSHPLPKSVVCLARLQRSCRLGREAADGRLHSQHLLMSLDAYVLRGNFLHFWDLLVHMWIE</sequence>
<proteinExistence type="predicted"/>
<reference evidence="1" key="1">
    <citation type="journal article" date="2023" name="GigaByte">
        <title>Genome assembly of the bearded iris, Iris pallida Lam.</title>
        <authorList>
            <person name="Bruccoleri R.E."/>
            <person name="Oakeley E.J."/>
            <person name="Faust A.M.E."/>
            <person name="Altorfer M."/>
            <person name="Dessus-Babus S."/>
            <person name="Burckhardt D."/>
            <person name="Oertli M."/>
            <person name="Naumann U."/>
            <person name="Petersen F."/>
            <person name="Wong J."/>
        </authorList>
    </citation>
    <scope>NUCLEOTIDE SEQUENCE</scope>
    <source>
        <strain evidence="1">GSM-AAB239-AS_SAM_17_03QT</strain>
    </source>
</reference>